<organism evidence="3 4">
    <name type="scientific">Oesophagostomum dentatum</name>
    <name type="common">Nodular worm</name>
    <dbReference type="NCBI Taxonomy" id="61180"/>
    <lineage>
        <taxon>Eukaryota</taxon>
        <taxon>Metazoa</taxon>
        <taxon>Ecdysozoa</taxon>
        <taxon>Nematoda</taxon>
        <taxon>Chromadorea</taxon>
        <taxon>Rhabditida</taxon>
        <taxon>Rhabditina</taxon>
        <taxon>Rhabditomorpha</taxon>
        <taxon>Strongyloidea</taxon>
        <taxon>Strongylidae</taxon>
        <taxon>Oesophagostomum</taxon>
    </lineage>
</organism>
<feature type="compositionally biased region" description="Polar residues" evidence="2">
    <location>
        <begin position="349"/>
        <end position="362"/>
    </location>
</feature>
<name>A0A0B1TS14_OESDE</name>
<sequence>MSAAKDNVLCEVNRLKKELTTKEECLCKRNVEAEEEKTQLSSRISELEEDLMAERSIKQALEGQLFKCHEEIAAKNTELNAKMDQLEHLDEELKVLQTDKAVAEDECKELREKDAVRSVQLGELTDRTRLIEEAIAMSNERSSKLEAENLSLKYLVELYDRGFLRGSTSEGGDWLSSPRQKSEALPYENTDITTEISPLFTTSVDEPSMMEARSLLGPSDAIGIPTPYPLDNKDFLLKKIAPKSDAATSVSDLTLLASTQADSVSNLTTTMTGSDFSLATTVFSQGRQSLARSEFSRPSISGLSMNSRKLEDLPATDRARLKELQKRNERLHPAMRCAYATEVAGYASPSGSENVVKNGVQSSRRKGKKLMERAASYVKKRLPLSESTNSLH</sequence>
<evidence type="ECO:0000313" key="4">
    <source>
        <dbReference type="Proteomes" id="UP000053660"/>
    </source>
</evidence>
<feature type="coiled-coil region" evidence="1">
    <location>
        <begin position="16"/>
        <end position="113"/>
    </location>
</feature>
<accession>A0A0B1TS14</accession>
<keyword evidence="4" id="KW-1185">Reference proteome</keyword>
<evidence type="ECO:0000256" key="2">
    <source>
        <dbReference type="SAM" id="MobiDB-lite"/>
    </source>
</evidence>
<evidence type="ECO:0000256" key="1">
    <source>
        <dbReference type="SAM" id="Coils"/>
    </source>
</evidence>
<dbReference type="EMBL" id="KN549353">
    <property type="protein sequence ID" value="KHJ98140.1"/>
    <property type="molecule type" value="Genomic_DNA"/>
</dbReference>
<keyword evidence="1" id="KW-0175">Coiled coil</keyword>
<proteinExistence type="predicted"/>
<reference evidence="3 4" key="1">
    <citation type="submission" date="2014-03" db="EMBL/GenBank/DDBJ databases">
        <title>Draft genome of the hookworm Oesophagostomum dentatum.</title>
        <authorList>
            <person name="Mitreva M."/>
        </authorList>
    </citation>
    <scope>NUCLEOTIDE SEQUENCE [LARGE SCALE GENOMIC DNA]</scope>
    <source>
        <strain evidence="3 4">OD-Hann</strain>
    </source>
</reference>
<evidence type="ECO:0000313" key="3">
    <source>
        <dbReference type="EMBL" id="KHJ98140.1"/>
    </source>
</evidence>
<gene>
    <name evidence="3" type="ORF">OESDEN_01883</name>
</gene>
<protein>
    <submittedName>
        <fullName evidence="3">Uncharacterized protein</fullName>
    </submittedName>
</protein>
<feature type="region of interest" description="Disordered" evidence="2">
    <location>
        <begin position="348"/>
        <end position="368"/>
    </location>
</feature>
<dbReference type="OrthoDB" id="5868050at2759"/>
<dbReference type="Proteomes" id="UP000053660">
    <property type="component" value="Unassembled WGS sequence"/>
</dbReference>
<dbReference type="AlphaFoldDB" id="A0A0B1TS14"/>